<dbReference type="InterPro" id="IPR036366">
    <property type="entry name" value="PGBDSf"/>
</dbReference>
<name>A0ABT3Z357_9HYPH</name>
<dbReference type="EMBL" id="JAOVZR010000001">
    <property type="protein sequence ID" value="MCY0146199.1"/>
    <property type="molecule type" value="Genomic_DNA"/>
</dbReference>
<reference evidence="3" key="1">
    <citation type="submission" date="2022-10" db="EMBL/GenBank/DDBJ databases">
        <title>Hoeflea sp. G2-23, isolated from marine algae.</title>
        <authorList>
            <person name="Kristyanto S."/>
            <person name="Kim J.M."/>
            <person name="Jeon C.O."/>
        </authorList>
    </citation>
    <scope>NUCLEOTIDE SEQUENCE</scope>
    <source>
        <strain evidence="3">G2-23</strain>
    </source>
</reference>
<gene>
    <name evidence="3" type="ORF">OEG84_00305</name>
</gene>
<protein>
    <submittedName>
        <fullName evidence="3">CHAP domain-containing protein</fullName>
    </submittedName>
</protein>
<comment type="caution">
    <text evidence="3">The sequence shown here is derived from an EMBL/GenBank/DDBJ whole genome shotgun (WGS) entry which is preliminary data.</text>
</comment>
<dbReference type="RefSeq" id="WP_267651886.1">
    <property type="nucleotide sequence ID" value="NZ_JAOVZR010000001.1"/>
</dbReference>
<sequence>MFLKRKFSGEPVRKLCRDLETLGYYLAGETADFDNEVYKAVKAFQMQNVDSSGRPLVVDGIAGPLTLAAIARRMAGDPPKYAGNADNHALSPSGGRSATARGALAAALGEIAAGACEVGGNNRGPFVKKYLNGLAPEGSSWCAGFVSWCFSQSGQPMPFKYTVGARDVLAQLKKKGWVVKPTLADPPLPGDVIVWWRGSPSGWQGHVGLVLDYKDGVLRTVEGNKSSRVDVFSYTFDKITRLLGFARIP</sequence>
<feature type="domain" description="Peptidase C51" evidence="2">
    <location>
        <begin position="137"/>
        <end position="224"/>
    </location>
</feature>
<evidence type="ECO:0000313" key="3">
    <source>
        <dbReference type="EMBL" id="MCY0146199.1"/>
    </source>
</evidence>
<evidence type="ECO:0000313" key="4">
    <source>
        <dbReference type="Proteomes" id="UP001073227"/>
    </source>
</evidence>
<organism evidence="3 4">
    <name type="scientific">Hoeflea algicola</name>
    <dbReference type="NCBI Taxonomy" id="2983763"/>
    <lineage>
        <taxon>Bacteria</taxon>
        <taxon>Pseudomonadati</taxon>
        <taxon>Pseudomonadota</taxon>
        <taxon>Alphaproteobacteria</taxon>
        <taxon>Hyphomicrobiales</taxon>
        <taxon>Rhizobiaceae</taxon>
        <taxon>Hoeflea</taxon>
    </lineage>
</organism>
<keyword evidence="4" id="KW-1185">Reference proteome</keyword>
<dbReference type="InterPro" id="IPR038765">
    <property type="entry name" value="Papain-like_cys_pep_sf"/>
</dbReference>
<dbReference type="Gene3D" id="3.90.1720.10">
    <property type="entry name" value="endopeptidase domain like (from Nostoc punctiforme)"/>
    <property type="match status" value="1"/>
</dbReference>
<evidence type="ECO:0000259" key="1">
    <source>
        <dbReference type="Pfam" id="PF01471"/>
    </source>
</evidence>
<dbReference type="Proteomes" id="UP001073227">
    <property type="component" value="Unassembled WGS sequence"/>
</dbReference>
<feature type="domain" description="Peptidoglycan binding-like" evidence="1">
    <location>
        <begin position="8"/>
        <end position="70"/>
    </location>
</feature>
<dbReference type="SUPFAM" id="SSF47090">
    <property type="entry name" value="PGBD-like"/>
    <property type="match status" value="1"/>
</dbReference>
<dbReference type="InterPro" id="IPR036365">
    <property type="entry name" value="PGBD-like_sf"/>
</dbReference>
<dbReference type="Pfam" id="PF01471">
    <property type="entry name" value="PG_binding_1"/>
    <property type="match status" value="1"/>
</dbReference>
<proteinExistence type="predicted"/>
<dbReference type="InterPro" id="IPR002477">
    <property type="entry name" value="Peptidoglycan-bd-like"/>
</dbReference>
<dbReference type="Gene3D" id="1.10.101.10">
    <property type="entry name" value="PGBD-like superfamily/PGBD"/>
    <property type="match status" value="1"/>
</dbReference>
<dbReference type="Pfam" id="PF05257">
    <property type="entry name" value="CHAP"/>
    <property type="match status" value="1"/>
</dbReference>
<evidence type="ECO:0000259" key="2">
    <source>
        <dbReference type="Pfam" id="PF05257"/>
    </source>
</evidence>
<dbReference type="SUPFAM" id="SSF54001">
    <property type="entry name" value="Cysteine proteinases"/>
    <property type="match status" value="1"/>
</dbReference>
<dbReference type="InterPro" id="IPR007921">
    <property type="entry name" value="CHAP_dom"/>
</dbReference>
<accession>A0ABT3Z357</accession>